<organism evidence="1 2">
    <name type="scientific">Eumeta variegata</name>
    <name type="common">Bagworm moth</name>
    <name type="synonym">Eumeta japonica</name>
    <dbReference type="NCBI Taxonomy" id="151549"/>
    <lineage>
        <taxon>Eukaryota</taxon>
        <taxon>Metazoa</taxon>
        <taxon>Ecdysozoa</taxon>
        <taxon>Arthropoda</taxon>
        <taxon>Hexapoda</taxon>
        <taxon>Insecta</taxon>
        <taxon>Pterygota</taxon>
        <taxon>Neoptera</taxon>
        <taxon>Endopterygota</taxon>
        <taxon>Lepidoptera</taxon>
        <taxon>Glossata</taxon>
        <taxon>Ditrysia</taxon>
        <taxon>Tineoidea</taxon>
        <taxon>Psychidae</taxon>
        <taxon>Oiketicinae</taxon>
        <taxon>Eumeta</taxon>
    </lineage>
</organism>
<dbReference type="AlphaFoldDB" id="A0A4C2AHQ5"/>
<evidence type="ECO:0000313" key="2">
    <source>
        <dbReference type="Proteomes" id="UP000299102"/>
    </source>
</evidence>
<gene>
    <name evidence="1" type="ORF">EVAR_100885_1</name>
</gene>
<keyword evidence="2" id="KW-1185">Reference proteome</keyword>
<dbReference type="EMBL" id="BGZK01003132">
    <property type="protein sequence ID" value="GBP98385.1"/>
    <property type="molecule type" value="Genomic_DNA"/>
</dbReference>
<evidence type="ECO:0000313" key="1">
    <source>
        <dbReference type="EMBL" id="GBP98385.1"/>
    </source>
</evidence>
<comment type="caution">
    <text evidence="1">The sequence shown here is derived from an EMBL/GenBank/DDBJ whole genome shotgun (WGS) entry which is preliminary data.</text>
</comment>
<sequence length="118" mass="12974">MADKVLSDSYRIKPHLVFLAALFWGLGYTCAFIHCSSTVKFYAKKPLSSQLCIALIAKHTSLNTACLYMSVEYPKLSILGPKLRDRLTGARTHFPIMSAANDAESCSRALVLPFTSAT</sequence>
<dbReference type="Proteomes" id="UP000299102">
    <property type="component" value="Unassembled WGS sequence"/>
</dbReference>
<proteinExistence type="predicted"/>
<name>A0A4C2AHQ5_EUMVA</name>
<protein>
    <submittedName>
        <fullName evidence="1">Uncharacterized protein</fullName>
    </submittedName>
</protein>
<accession>A0A4C2AHQ5</accession>
<reference evidence="1 2" key="1">
    <citation type="journal article" date="2019" name="Commun. Biol.">
        <title>The bagworm genome reveals a unique fibroin gene that provides high tensile strength.</title>
        <authorList>
            <person name="Kono N."/>
            <person name="Nakamura H."/>
            <person name="Ohtoshi R."/>
            <person name="Tomita M."/>
            <person name="Numata K."/>
            <person name="Arakawa K."/>
        </authorList>
    </citation>
    <scope>NUCLEOTIDE SEQUENCE [LARGE SCALE GENOMIC DNA]</scope>
</reference>